<dbReference type="NCBIfam" id="NF033572">
    <property type="entry name" value="transpos_ISKra4"/>
    <property type="match status" value="1"/>
</dbReference>
<accession>A0AAW6TTV6</accession>
<organism evidence="2 3">
    <name type="scientific">Anaerobaca lacustris</name>
    <dbReference type="NCBI Taxonomy" id="3044600"/>
    <lineage>
        <taxon>Bacteria</taxon>
        <taxon>Pseudomonadati</taxon>
        <taxon>Planctomycetota</taxon>
        <taxon>Phycisphaerae</taxon>
        <taxon>Sedimentisphaerales</taxon>
        <taxon>Anaerobacaceae</taxon>
        <taxon>Anaerobaca</taxon>
    </lineage>
</organism>
<dbReference type="EMBL" id="JASCXX010000008">
    <property type="protein sequence ID" value="MDI6448995.1"/>
    <property type="molecule type" value="Genomic_DNA"/>
</dbReference>
<keyword evidence="3" id="KW-1185">Reference proteome</keyword>
<dbReference type="RefSeq" id="WP_349244404.1">
    <property type="nucleotide sequence ID" value="NZ_JASCXX010000008.1"/>
</dbReference>
<comment type="caution">
    <text evidence="2">The sequence shown here is derived from an EMBL/GenBank/DDBJ whole genome shotgun (WGS) entry which is preliminary data.</text>
</comment>
<gene>
    <name evidence="2" type="ORF">QJ522_08070</name>
</gene>
<dbReference type="InterPro" id="IPR009620">
    <property type="entry name" value="UPF0236"/>
</dbReference>
<comment type="similarity">
    <text evidence="1">Belongs to the UPF0236 family.</text>
</comment>
<dbReference type="Proteomes" id="UP001431776">
    <property type="component" value="Unassembled WGS sequence"/>
</dbReference>
<dbReference type="AlphaFoldDB" id="A0AAW6TTV6"/>
<sequence length="422" mass="47827">MDSRILDQLEELYDEELTLGQSDLGQLEQSIGTLLTSIGAGLLQRVVDRSRNGYRGSAIPCSCGNSMRFVGHRPRSVHTLWGWITIHRAYYHCAACHRGQAPYDQDSGLGTEQLSPALAKACCTLAVDDSFAESVQKIGQLFGERMADTTVAALVQQVGAVSARQQEDQRQQFEATRQIPAAEAQPQRLYVSVDGTTARERDGWHEAKIGCIYWEDEQFRRHAYYVGRFCDSQTFGWYLWLAACRWGLGGAVEVIYLGDGAAWIRNEQERHFQRAVLILDWYHASEHLWDCGKTLFGEGTALTQQWVQERLSLLWDGQTRSLLENLKAERRGRRGGKREALDDLIRYISTNEEQMRYDVFREQGYDIGSGSVEGACKHVVGKRLKQSGMIWTRPGSSATLALRITWLNGEWDRFWQSCPMAA</sequence>
<reference evidence="2" key="1">
    <citation type="submission" date="2023-05" db="EMBL/GenBank/DDBJ databases">
        <title>Anaerotaeda fermentans gen. nov., sp. nov., a novel anaerobic planctomycete of the new family within the order Sedimentisphaerales isolated from Taman Peninsula, Russia.</title>
        <authorList>
            <person name="Khomyakova M.A."/>
            <person name="Merkel A.Y."/>
            <person name="Slobodkin A.I."/>
        </authorList>
    </citation>
    <scope>NUCLEOTIDE SEQUENCE</scope>
    <source>
        <strain evidence="2">M17dextr</strain>
    </source>
</reference>
<evidence type="ECO:0000313" key="3">
    <source>
        <dbReference type="Proteomes" id="UP001431776"/>
    </source>
</evidence>
<proteinExistence type="inferred from homology"/>
<evidence type="ECO:0000256" key="1">
    <source>
        <dbReference type="ARBA" id="ARBA00006539"/>
    </source>
</evidence>
<evidence type="ECO:0000313" key="2">
    <source>
        <dbReference type="EMBL" id="MDI6448995.1"/>
    </source>
</evidence>
<protein>
    <submittedName>
        <fullName evidence="2">ISKra4 family transposase</fullName>
    </submittedName>
</protein>
<dbReference type="Pfam" id="PF06782">
    <property type="entry name" value="UPF0236"/>
    <property type="match status" value="1"/>
</dbReference>
<name>A0AAW6TTV6_9BACT</name>